<evidence type="ECO:0000313" key="1">
    <source>
        <dbReference type="EMBL" id="VAW09781.1"/>
    </source>
</evidence>
<sequence>GRLSGGIGCSGGAVNSNVDYGAIYRLQSIVRYLFRYE</sequence>
<reference evidence="1" key="1">
    <citation type="submission" date="2018-06" db="EMBL/GenBank/DDBJ databases">
        <authorList>
            <person name="Zhirakovskaya E."/>
        </authorList>
    </citation>
    <scope>NUCLEOTIDE SEQUENCE</scope>
</reference>
<gene>
    <name evidence="1" type="ORF">MNBD_ACTINO02-2634</name>
</gene>
<name>A0A3B0STV7_9ZZZZ</name>
<dbReference type="AlphaFoldDB" id="A0A3B0STV7"/>
<feature type="non-terminal residue" evidence="1">
    <location>
        <position position="1"/>
    </location>
</feature>
<proteinExistence type="predicted"/>
<dbReference type="EMBL" id="UOEK01000652">
    <property type="protein sequence ID" value="VAW09781.1"/>
    <property type="molecule type" value="Genomic_DNA"/>
</dbReference>
<protein>
    <submittedName>
        <fullName evidence="1">Uncharacterized protein</fullName>
    </submittedName>
</protein>
<organism evidence="1">
    <name type="scientific">hydrothermal vent metagenome</name>
    <dbReference type="NCBI Taxonomy" id="652676"/>
    <lineage>
        <taxon>unclassified sequences</taxon>
        <taxon>metagenomes</taxon>
        <taxon>ecological metagenomes</taxon>
    </lineage>
</organism>
<accession>A0A3B0STV7</accession>